<dbReference type="GO" id="GO:0005759">
    <property type="term" value="C:mitochondrial matrix"/>
    <property type="evidence" value="ECO:0007669"/>
    <property type="project" value="TreeGrafter"/>
</dbReference>
<sequence>MKRWISKVLYTFYNSLEMKKYIKNNIIKNCYSSSKIIKNAYTNITYCNPLRGRIFIHKFGSINKSNINNNSNNNNNNNNNSNSNTCDVINNVSRDSNDLYLNKQKEFLSNFDNDELINKIKEQQSTVQIFNEKDIINSKNELLLSNKTYNNFIDQYNDIKLKNKYIKKDKINRFSNNVTLHDEEKSLWEILKEKEDYSKMKKKIKTFHKDMDEKINREYEKIKKDEKYLDNQNNNMHNKYKKGNKKVITNNKKFQNMHDDTCVDPDKEEHKKNYNHYIKKNKNNNINFENINEDIDTFLQNDKKYITDIKSYDEIYQEGLYVHKNSNENVKMQNVHDGVLEKNVDVLEKNVDVLEKNVDVLKKNDDKFNDHKDEIDINNLIQEDMKYQTDFSQMNPYSKKKINNLASDILINDLNEPINNNRKCNVSMDWEKSLFIEERDDISAKVCIDKLSKGQYDDEKKVTCMDSQILHKEDNNIISSDSNFVEIKANDIIKKMSGENLSTIIDGNIDNLIIQREIKKEKNVSGIINVLYNNLKNCDVINLSSALVRISKLIDSYQKESIIKNYMFLCIIKKIEENMNRFEISNLVQLFYAFVKIEYYPYFFNDIIFGINNKINELNTKQICSVFYTLSNIIIETNESRSLKLKMIDLIKRNTSSFICLNDIICLLTSLSKLKYKDVYVYYDLSKKIEDNIDNLNMKHISNILWAYSNVNYTSKLVKKVKKIIEKNIHEANYLDIVNIIYSLTKLNEYDEYLYNDIFYNAINIYIHNMNIKNLCIILWSYTYATNIEKHDLYINILTKINENMKHITTKDIVSILTCLSRIKYNYRYKDLFNHLKNKIIKSLYSFTPLQLTNVIYHSSFLDIYDHKFYYLLIQQAYQIKKLLYLENLTLILYALKNICYLNVHNFQVFQLIAYILHQIKNKYKLLPGEDCINIMLIIKDLQKYENRGYFSFANIPKNHINNNNDYHEVHQNNVNNMHPEKHNNKVNNIINIFDDNVDLKYMHLQNNRGGGGGGEKEVGNVINEEEEIYLPYVNDLLYEQIKIRLNNFWQLNIKDVNNLLIIMNNMHMYDDVIINMIMRQIIPILLKSTNMEFLIFLSNINPNKRLKYIMLTHLSRRPKLISVFKKKINSITSRILNNVEEKDQNCFLTNGMLTFDESSTQTDNTNCNDRDNHLEIIKNEMTSQDTYDNTSIYNYNHQKKNALYDIGIDKNKMKTYVDMNSCIALTYACFNIHYEDDNILKLYDLIGHMILEEKKGINSFMLINFIYILTLTNNKLELAKKLSQEYMNFRYETDLEQKHSDKSLQIENNDNTNNFTSHNVCKTNNPNISFNLLYNDEQDNVSFNYIEKGDEECCLILLKLLYVNIILNNYNYLYHILSEISKYSNSSYSYEFLTLSKQVCYHIYNFTDFICKNKDMTYLWIKVFDNVYICEDNIYIDLNYEKTTVNLINQEENHIINVQLNNKKICKNIDNNLNIAKFFYYILNFNMEDINNGGANHLITKKERKKVKIFHFDHIITDILNFLNIEYKGSYTHENIYNICCSFPYERHLIDLISYEDVLYPSNKPLLSSELRQKHLALKGWTVHSINFRDIYNSIKDKNIISYIFNICKKIKKNLNTLTSQEKKMEEKDFWENLKYANI</sequence>
<dbReference type="GO" id="GO:0044528">
    <property type="term" value="P:regulation of mitochondrial mRNA stability"/>
    <property type="evidence" value="ECO:0007669"/>
    <property type="project" value="TreeGrafter"/>
</dbReference>
<dbReference type="InterPro" id="IPR013584">
    <property type="entry name" value="RAP"/>
</dbReference>
<proteinExistence type="predicted"/>
<dbReference type="OMA" id="ALCYACF"/>
<dbReference type="Proteomes" id="UP000054289">
    <property type="component" value="Unassembled WGS sequence"/>
</dbReference>
<dbReference type="KEGG" id="pfh:PFHG_01120"/>
<dbReference type="InterPro" id="IPR050870">
    <property type="entry name" value="FAST_kinase"/>
</dbReference>
<protein>
    <recommendedName>
        <fullName evidence="1">RAP domain-containing protein</fullName>
    </recommendedName>
</protein>
<dbReference type="EMBL" id="CH671935">
    <property type="protein sequence ID" value="KOB59364.1"/>
    <property type="molecule type" value="Genomic_DNA"/>
</dbReference>
<accession>A0A0L7K8Z9</accession>
<name>A0A0L7K8Z9_PLAFX</name>
<dbReference type="InterPro" id="IPR058917">
    <property type="entry name" value="RESC6_dom"/>
</dbReference>
<gene>
    <name evidence="2" type="ORF">PFHG_01120</name>
</gene>
<dbReference type="GO" id="GO:0003723">
    <property type="term" value="F:RNA binding"/>
    <property type="evidence" value="ECO:0007669"/>
    <property type="project" value="TreeGrafter"/>
</dbReference>
<evidence type="ECO:0000259" key="1">
    <source>
        <dbReference type="SMART" id="SM00952"/>
    </source>
</evidence>
<dbReference type="PANTHER" id="PTHR21228:SF40">
    <property type="entry name" value="LD45607P"/>
    <property type="match status" value="1"/>
</dbReference>
<dbReference type="GO" id="GO:0035770">
    <property type="term" value="C:ribonucleoprotein granule"/>
    <property type="evidence" value="ECO:0007669"/>
    <property type="project" value="TreeGrafter"/>
</dbReference>
<dbReference type="Pfam" id="PF26188">
    <property type="entry name" value="RESC6"/>
    <property type="match status" value="1"/>
</dbReference>
<evidence type="ECO:0000313" key="3">
    <source>
        <dbReference type="Proteomes" id="UP000054289"/>
    </source>
</evidence>
<feature type="domain" description="RAP" evidence="1">
    <location>
        <begin position="1551"/>
        <end position="1608"/>
    </location>
</feature>
<dbReference type="OrthoDB" id="385235at2759"/>
<dbReference type="PANTHER" id="PTHR21228">
    <property type="entry name" value="FAST LEU-RICH DOMAIN-CONTAINING"/>
    <property type="match status" value="1"/>
</dbReference>
<evidence type="ECO:0000313" key="2">
    <source>
        <dbReference type="EMBL" id="KOB59364.1"/>
    </source>
</evidence>
<dbReference type="SMART" id="SM00952">
    <property type="entry name" value="RAP"/>
    <property type="match status" value="1"/>
</dbReference>
<reference evidence="2 3" key="1">
    <citation type="submission" date="2006-03" db="EMBL/GenBank/DDBJ databases">
        <title>Annotation of Plasmodium falciparum HB3.</title>
        <authorList>
            <consortium name="The Broad Institute Genome Sequencing Platform"/>
            <person name="Volkman S.K."/>
            <person name="Neafsey D.E."/>
            <person name="Dash A.P."/>
            <person name="Chitnis C.E."/>
            <person name="Hartl D.L."/>
            <person name="Young S.K."/>
            <person name="Zeng Q."/>
            <person name="Koehrsen M."/>
            <person name="Alvarado L."/>
            <person name="Berlin A."/>
            <person name="Borenstein D."/>
            <person name="Chapman S.B."/>
            <person name="Chen Z."/>
            <person name="Engels R."/>
            <person name="Freedman E."/>
            <person name="Gellesch M."/>
            <person name="Goldberg J."/>
            <person name="Griggs A."/>
            <person name="Gujja S."/>
            <person name="Heilman E.R."/>
            <person name="Heiman D.I."/>
            <person name="Howarth C."/>
            <person name="Jen D."/>
            <person name="Larson L."/>
            <person name="Mehta T."/>
            <person name="Neiman D."/>
            <person name="Park D."/>
            <person name="Pearson M."/>
            <person name="Roberts A."/>
            <person name="Saif S."/>
            <person name="Shea T."/>
            <person name="Shenoy N."/>
            <person name="Sisk P."/>
            <person name="Stolte C."/>
            <person name="Sykes S."/>
            <person name="Walk T."/>
            <person name="White J."/>
            <person name="Yandava C."/>
            <person name="Haas B."/>
            <person name="Henn M.R."/>
            <person name="Nusbaum C."/>
            <person name="Birren B."/>
        </authorList>
    </citation>
    <scope>NUCLEOTIDE SEQUENCE [LARGE SCALE GENOMIC DNA]</scope>
    <source>
        <strain evidence="2">HB3</strain>
    </source>
</reference>
<dbReference type="GO" id="GO:0000963">
    <property type="term" value="P:mitochondrial RNA processing"/>
    <property type="evidence" value="ECO:0007669"/>
    <property type="project" value="TreeGrafter"/>
</dbReference>
<reference evidence="3" key="2">
    <citation type="submission" date="2006-03" db="EMBL/GenBank/DDBJ databases">
        <title>The genome sequence of the Plasmodium falciparum HB3.</title>
        <authorList>
            <consortium name="The Broad Institute Genome Sequencing Platform"/>
            <person name="Birren B."/>
            <person name="Lander E."/>
            <person name="Galagan J."/>
            <person name="Nusbaum C."/>
            <person name="Devon K."/>
            <person name="Henn M."/>
            <person name="Jaffe D."/>
            <person name="Butler J."/>
            <person name="Alvarez P."/>
            <person name="Gnerre S."/>
            <person name="Grabherr M."/>
            <person name="Kleber M."/>
            <person name="Mauceli E."/>
            <person name="Brockman W."/>
            <person name="MacCallum I.A."/>
            <person name="Rounsley S."/>
            <person name="Young S."/>
            <person name="LaButti K."/>
            <person name="Pushparaj V."/>
            <person name="DeCaprio D."/>
            <person name="Crawford M."/>
            <person name="Koehrsen M."/>
            <person name="Engels R."/>
            <person name="Montgomery P."/>
            <person name="Pearson M."/>
            <person name="Howarth C."/>
            <person name="Larson L."/>
            <person name="Luoma S."/>
            <person name="White J."/>
            <person name="Kodira C."/>
            <person name="Zeng Q."/>
            <person name="Oleary S."/>
            <person name="Yandava C."/>
            <person name="Alvarado L."/>
            <person name="Wirth D."/>
            <person name="Volkman S."/>
            <person name="Hartl D."/>
        </authorList>
    </citation>
    <scope>NUCLEOTIDE SEQUENCE [LARGE SCALE GENOMIC DNA]</scope>
</reference>
<organism evidence="2 3">
    <name type="scientific">Plasmodium falciparum (isolate HB3)</name>
    <dbReference type="NCBI Taxonomy" id="137071"/>
    <lineage>
        <taxon>Eukaryota</taxon>
        <taxon>Sar</taxon>
        <taxon>Alveolata</taxon>
        <taxon>Apicomplexa</taxon>
        <taxon>Aconoidasida</taxon>
        <taxon>Haemosporida</taxon>
        <taxon>Plasmodiidae</taxon>
        <taxon>Plasmodium</taxon>
        <taxon>Plasmodium (Laverania)</taxon>
    </lineage>
</organism>